<evidence type="ECO:0000256" key="3">
    <source>
        <dbReference type="SAM" id="MobiDB-lite"/>
    </source>
</evidence>
<dbReference type="EMBL" id="CP009818">
    <property type="protein sequence ID" value="ATZ57185.1"/>
    <property type="molecule type" value="Genomic_DNA"/>
</dbReference>
<dbReference type="VEuPathDB" id="FungiDB:Bcin14g03480"/>
<dbReference type="InterPro" id="IPR027417">
    <property type="entry name" value="P-loop_NTPase"/>
</dbReference>
<protein>
    <recommendedName>
        <fullName evidence="4">ABC transporter domain-containing protein</fullName>
    </recommendedName>
</protein>
<reference evidence="5 6" key="3">
    <citation type="journal article" date="2017" name="Mol. Plant Pathol.">
        <title>A gapless genome sequence of the fungus Botrytis cinerea.</title>
        <authorList>
            <person name="Van Kan J.A."/>
            <person name="Stassen J.H."/>
            <person name="Mosbach A."/>
            <person name="Van Der Lee T.A."/>
            <person name="Faino L."/>
            <person name="Farmer A.D."/>
            <person name="Papasotiriou D.G."/>
            <person name="Zhou S."/>
            <person name="Seidl M.F."/>
            <person name="Cottam E."/>
            <person name="Edel D."/>
            <person name="Hahn M."/>
            <person name="Schwartz D.C."/>
            <person name="Dietrich R.A."/>
            <person name="Widdison S."/>
            <person name="Scalliet G."/>
        </authorList>
    </citation>
    <scope>NUCLEOTIDE SEQUENCE [LARGE SCALE GENOMIC DNA]</scope>
    <source>
        <strain evidence="5 6">B05.10</strain>
    </source>
</reference>
<dbReference type="AlphaFoldDB" id="A0A384K2X3"/>
<dbReference type="PANTHER" id="PTHR24223:SF399">
    <property type="entry name" value="ABC TRANSPORTER ATNG"/>
    <property type="match status" value="1"/>
</dbReference>
<dbReference type="RefSeq" id="XP_001549486.1">
    <property type="nucleotide sequence ID" value="XM_001549436.2"/>
</dbReference>
<dbReference type="SUPFAM" id="SSF52540">
    <property type="entry name" value="P-loop containing nucleoside triphosphate hydrolases"/>
    <property type="match status" value="1"/>
</dbReference>
<gene>
    <name evidence="5" type="ORF">BCIN_14g03480</name>
</gene>
<dbReference type="InterPro" id="IPR003439">
    <property type="entry name" value="ABC_transporter-like_ATP-bd"/>
</dbReference>
<dbReference type="KEGG" id="bfu:BCIN_14g03480"/>
<dbReference type="OrthoDB" id="6500128at2759"/>
<feature type="region of interest" description="Disordered" evidence="3">
    <location>
        <begin position="203"/>
        <end position="225"/>
    </location>
</feature>
<proteinExistence type="predicted"/>
<dbReference type="GO" id="GO:0016020">
    <property type="term" value="C:membrane"/>
    <property type="evidence" value="ECO:0007669"/>
    <property type="project" value="TreeGrafter"/>
</dbReference>
<organism evidence="5 6">
    <name type="scientific">Botryotinia fuckeliana (strain B05.10)</name>
    <name type="common">Noble rot fungus</name>
    <name type="synonym">Botrytis cinerea</name>
    <dbReference type="NCBI Taxonomy" id="332648"/>
    <lineage>
        <taxon>Eukaryota</taxon>
        <taxon>Fungi</taxon>
        <taxon>Dikarya</taxon>
        <taxon>Ascomycota</taxon>
        <taxon>Pezizomycotina</taxon>
        <taxon>Leotiomycetes</taxon>
        <taxon>Helotiales</taxon>
        <taxon>Sclerotiniaceae</taxon>
        <taxon>Botrytis</taxon>
    </lineage>
</organism>
<reference evidence="5 6" key="1">
    <citation type="journal article" date="2011" name="PLoS Genet.">
        <title>Genomic analysis of the necrotrophic fungal pathogens Sclerotinia sclerotiorum and Botrytis cinerea.</title>
        <authorList>
            <person name="Amselem J."/>
            <person name="Cuomo C.A."/>
            <person name="van Kan J.A."/>
            <person name="Viaud M."/>
            <person name="Benito E.P."/>
            <person name="Couloux A."/>
            <person name="Coutinho P.M."/>
            <person name="de Vries R.P."/>
            <person name="Dyer P.S."/>
            <person name="Fillinger S."/>
            <person name="Fournier E."/>
            <person name="Gout L."/>
            <person name="Hahn M."/>
            <person name="Kohn L."/>
            <person name="Lapalu N."/>
            <person name="Plummer K.M."/>
            <person name="Pradier J.M."/>
            <person name="Quevillon E."/>
            <person name="Sharon A."/>
            <person name="Simon A."/>
            <person name="ten Have A."/>
            <person name="Tudzynski B."/>
            <person name="Tudzynski P."/>
            <person name="Wincker P."/>
            <person name="Andrew M."/>
            <person name="Anthouard V."/>
            <person name="Beever R.E."/>
            <person name="Beffa R."/>
            <person name="Benoit I."/>
            <person name="Bouzid O."/>
            <person name="Brault B."/>
            <person name="Chen Z."/>
            <person name="Choquer M."/>
            <person name="Collemare J."/>
            <person name="Cotton P."/>
            <person name="Danchin E.G."/>
            <person name="Da Silva C."/>
            <person name="Gautier A."/>
            <person name="Giraud C."/>
            <person name="Giraud T."/>
            <person name="Gonzalez C."/>
            <person name="Grossetete S."/>
            <person name="Guldener U."/>
            <person name="Henrissat B."/>
            <person name="Howlett B.J."/>
            <person name="Kodira C."/>
            <person name="Kretschmer M."/>
            <person name="Lappartient A."/>
            <person name="Leroch M."/>
            <person name="Levis C."/>
            <person name="Mauceli E."/>
            <person name="Neuveglise C."/>
            <person name="Oeser B."/>
            <person name="Pearson M."/>
            <person name="Poulain J."/>
            <person name="Poussereau N."/>
            <person name="Quesneville H."/>
            <person name="Rascle C."/>
            <person name="Schumacher J."/>
            <person name="Segurens B."/>
            <person name="Sexton A."/>
            <person name="Silva E."/>
            <person name="Sirven C."/>
            <person name="Soanes D.M."/>
            <person name="Talbot N.J."/>
            <person name="Templeton M."/>
            <person name="Yandava C."/>
            <person name="Yarden O."/>
            <person name="Zeng Q."/>
            <person name="Rollins J.A."/>
            <person name="Lebrun M.H."/>
            <person name="Dickman M."/>
        </authorList>
    </citation>
    <scope>NUCLEOTIDE SEQUENCE [LARGE SCALE GENOMIC DNA]</scope>
    <source>
        <strain evidence="5 6">B05.10</strain>
    </source>
</reference>
<dbReference type="InterPro" id="IPR050173">
    <property type="entry name" value="ABC_transporter_C-like"/>
</dbReference>
<reference evidence="5 6" key="2">
    <citation type="journal article" date="2012" name="Eukaryot. Cell">
        <title>Genome update of Botrytis cinerea strains B05.10 and T4.</title>
        <authorList>
            <person name="Staats M."/>
            <person name="van Kan J.A."/>
        </authorList>
    </citation>
    <scope>NUCLEOTIDE SEQUENCE [LARGE SCALE GENOMIC DNA]</scope>
    <source>
        <strain evidence="5 6">B05.10</strain>
    </source>
</reference>
<dbReference type="GO" id="GO:0016887">
    <property type="term" value="F:ATP hydrolysis activity"/>
    <property type="evidence" value="ECO:0007669"/>
    <property type="project" value="InterPro"/>
</dbReference>
<dbReference type="Proteomes" id="UP000001798">
    <property type="component" value="Chromosome 14"/>
</dbReference>
<evidence type="ECO:0000256" key="2">
    <source>
        <dbReference type="ARBA" id="ARBA00022840"/>
    </source>
</evidence>
<evidence type="ECO:0000259" key="4">
    <source>
        <dbReference type="Pfam" id="PF00005"/>
    </source>
</evidence>
<dbReference type="GO" id="GO:0042626">
    <property type="term" value="F:ATPase-coupled transmembrane transporter activity"/>
    <property type="evidence" value="ECO:0007669"/>
    <property type="project" value="TreeGrafter"/>
</dbReference>
<name>A0A384K2X3_BOTFB</name>
<dbReference type="PANTHER" id="PTHR24223">
    <property type="entry name" value="ATP-BINDING CASSETTE SUB-FAMILY C"/>
    <property type="match status" value="1"/>
</dbReference>
<sequence>MASASARSSGFCSSHQSSSINHQLRKFTDPRSLGQSLNNVLSFNETLSLPLQYWTQLEVSLGAISRTREFTHRTPTEPNPLSPISLLHNWPAHSSIETRNLGASYTSPTLALDNTTIFMHTNEKIGFCDRSDSGKSSLLSCLLRLLEAPSGPITIDSIELSNIEHHTLRERLLTVPQDAFLTQHTIRYNLDPLTQYTDAQIIAGPSSPPSTQSPPLTFSPKGEKKTAIWARAHDSPDIA</sequence>
<accession>A0A384K2X3</accession>
<evidence type="ECO:0000313" key="5">
    <source>
        <dbReference type="EMBL" id="ATZ57185.1"/>
    </source>
</evidence>
<dbReference type="Pfam" id="PF00005">
    <property type="entry name" value="ABC_tran"/>
    <property type="match status" value="1"/>
</dbReference>
<keyword evidence="1" id="KW-0547">Nucleotide-binding</keyword>
<dbReference type="Gene3D" id="3.40.50.300">
    <property type="entry name" value="P-loop containing nucleotide triphosphate hydrolases"/>
    <property type="match status" value="1"/>
</dbReference>
<evidence type="ECO:0000313" key="6">
    <source>
        <dbReference type="Proteomes" id="UP000001798"/>
    </source>
</evidence>
<keyword evidence="6" id="KW-1185">Reference proteome</keyword>
<feature type="domain" description="ABC transporter" evidence="4">
    <location>
        <begin position="113"/>
        <end position="196"/>
    </location>
</feature>
<dbReference type="GO" id="GO:0005524">
    <property type="term" value="F:ATP binding"/>
    <property type="evidence" value="ECO:0007669"/>
    <property type="project" value="UniProtKB-KW"/>
</dbReference>
<keyword evidence="2" id="KW-0067">ATP-binding</keyword>
<evidence type="ECO:0000256" key="1">
    <source>
        <dbReference type="ARBA" id="ARBA00022741"/>
    </source>
</evidence>
<dbReference type="GeneID" id="5429976"/>